<dbReference type="Gene3D" id="2.40.160.50">
    <property type="entry name" value="membrane protein fhac: a member of the omp85/tpsb transporter family"/>
    <property type="match status" value="1"/>
</dbReference>
<dbReference type="STRING" id="762983.HMPREF9444_00869"/>
<name>E8LJJ0_SUCHY</name>
<evidence type="ECO:0000256" key="8">
    <source>
        <dbReference type="HAMAP-Rule" id="MF_01430"/>
    </source>
</evidence>
<evidence type="ECO:0000256" key="4">
    <source>
        <dbReference type="ARBA" id="ARBA00022729"/>
    </source>
</evidence>
<keyword evidence="7 8" id="KW-0998">Cell outer membrane</keyword>
<comment type="subcellular location">
    <subcellularLocation>
        <location evidence="8">Cell outer membrane</location>
    </subcellularLocation>
    <subcellularLocation>
        <location evidence="1">Membrane</location>
    </subcellularLocation>
</comment>
<dbReference type="eggNOG" id="COG4775">
    <property type="taxonomic scope" value="Bacteria"/>
</dbReference>
<feature type="domain" description="POTRA" evidence="10">
    <location>
        <begin position="102"/>
        <end position="182"/>
    </location>
</feature>
<dbReference type="Proteomes" id="UP000018458">
    <property type="component" value="Unassembled WGS sequence"/>
</dbReference>
<proteinExistence type="inferred from homology"/>
<evidence type="ECO:0000313" key="11">
    <source>
        <dbReference type="EMBL" id="EFY07288.1"/>
    </source>
</evidence>
<dbReference type="HOGENOM" id="CLU_007664_1_0_6"/>
<feature type="domain" description="POTRA" evidence="10">
    <location>
        <begin position="185"/>
        <end position="273"/>
    </location>
</feature>
<dbReference type="PANTHER" id="PTHR12815">
    <property type="entry name" value="SORTING AND ASSEMBLY MACHINERY SAMM50 PROTEIN FAMILY MEMBER"/>
    <property type="match status" value="1"/>
</dbReference>
<feature type="chain" id="PRO_5009011159" description="Outer membrane protein assembly factor BamA" evidence="8">
    <location>
        <begin position="29"/>
        <end position="807"/>
    </location>
</feature>
<comment type="subunit">
    <text evidence="8">Part of the Bam complex.</text>
</comment>
<dbReference type="InterPro" id="IPR000184">
    <property type="entry name" value="Bac_surfAg_D15"/>
</dbReference>
<feature type="domain" description="POTRA" evidence="10">
    <location>
        <begin position="34"/>
        <end position="101"/>
    </location>
</feature>
<comment type="function">
    <text evidence="8">Part of the outer membrane protein assembly complex, which is involved in assembly and insertion of beta-barrel proteins into the outer membrane.</text>
</comment>
<dbReference type="InterPro" id="IPR039910">
    <property type="entry name" value="D15-like"/>
</dbReference>
<gene>
    <name evidence="8" type="primary">bamA</name>
    <name evidence="11" type="synonym">yaeT</name>
    <name evidence="11" type="ORF">HMPREF9444_00869</name>
</gene>
<organism evidence="11 12">
    <name type="scientific">Succinatimonas hippei (strain DSM 22608 / JCM 16073 / KCTC 15190 / YIT 12066)</name>
    <dbReference type="NCBI Taxonomy" id="762983"/>
    <lineage>
        <taxon>Bacteria</taxon>
        <taxon>Pseudomonadati</taxon>
        <taxon>Pseudomonadota</taxon>
        <taxon>Gammaproteobacteria</taxon>
        <taxon>Aeromonadales</taxon>
        <taxon>Succinivibrionaceae</taxon>
        <taxon>Succinatimonas</taxon>
    </lineage>
</organism>
<dbReference type="InterPro" id="IPR023707">
    <property type="entry name" value="OM_assembly_BamA"/>
</dbReference>
<evidence type="ECO:0000256" key="2">
    <source>
        <dbReference type="ARBA" id="ARBA00022452"/>
    </source>
</evidence>
<dbReference type="Pfam" id="PF07244">
    <property type="entry name" value="POTRA"/>
    <property type="match status" value="4"/>
</dbReference>
<dbReference type="HAMAP" id="MF_01430">
    <property type="entry name" value="OM_assembly_BamA"/>
    <property type="match status" value="1"/>
</dbReference>
<evidence type="ECO:0000256" key="6">
    <source>
        <dbReference type="ARBA" id="ARBA00023136"/>
    </source>
</evidence>
<dbReference type="InterPro" id="IPR010827">
    <property type="entry name" value="BamA/TamA_POTRA"/>
</dbReference>
<dbReference type="Gene3D" id="3.10.20.310">
    <property type="entry name" value="membrane protein fhac"/>
    <property type="match status" value="5"/>
</dbReference>
<dbReference type="FunFam" id="3.10.20.310:FF:000002">
    <property type="entry name" value="Outer membrane protein assembly factor BamA"/>
    <property type="match status" value="1"/>
</dbReference>
<dbReference type="PANTHER" id="PTHR12815:SF23">
    <property type="entry name" value="OUTER MEMBRANE PROTEIN ASSEMBLY FACTOR BAMA"/>
    <property type="match status" value="1"/>
</dbReference>
<dbReference type="AlphaFoldDB" id="E8LJJ0"/>
<dbReference type="GO" id="GO:0043165">
    <property type="term" value="P:Gram-negative-bacterium-type cell outer membrane assembly"/>
    <property type="evidence" value="ECO:0007669"/>
    <property type="project" value="UniProtKB-UniRule"/>
</dbReference>
<evidence type="ECO:0000256" key="1">
    <source>
        <dbReference type="ARBA" id="ARBA00004370"/>
    </source>
</evidence>
<dbReference type="NCBIfam" id="TIGR03303">
    <property type="entry name" value="OM_YaeT"/>
    <property type="match status" value="1"/>
</dbReference>
<reference evidence="11 12" key="1">
    <citation type="submission" date="2011-01" db="EMBL/GenBank/DDBJ databases">
        <authorList>
            <person name="Weinstock G."/>
            <person name="Sodergren E."/>
            <person name="Clifton S."/>
            <person name="Fulton L."/>
            <person name="Fulton B."/>
            <person name="Courtney L."/>
            <person name="Fronick C."/>
            <person name="Harrison M."/>
            <person name="Strong C."/>
            <person name="Farmer C."/>
            <person name="Delahaunty K."/>
            <person name="Markovic C."/>
            <person name="Hall O."/>
            <person name="Minx P."/>
            <person name="Tomlinson C."/>
            <person name="Mitreva M."/>
            <person name="Hou S."/>
            <person name="Chen J."/>
            <person name="Wollam A."/>
            <person name="Pepin K.H."/>
            <person name="Johnson M."/>
            <person name="Bhonagiri V."/>
            <person name="Zhang X."/>
            <person name="Suruliraj S."/>
            <person name="Warren W."/>
            <person name="Chinwalla A."/>
            <person name="Mardis E.R."/>
            <person name="Wilson R.K."/>
        </authorList>
    </citation>
    <scope>NUCLEOTIDE SEQUENCE [LARGE SCALE GENOMIC DNA]</scope>
    <source>
        <strain evidence="12">DSM 22608 / JCM 16073 / KCTC 15190 / YIT 12066</strain>
    </source>
</reference>
<keyword evidence="6 8" id="KW-0472">Membrane</keyword>
<dbReference type="EMBL" id="AEVO01000042">
    <property type="protein sequence ID" value="EFY07288.1"/>
    <property type="molecule type" value="Genomic_DNA"/>
</dbReference>
<evidence type="ECO:0000259" key="10">
    <source>
        <dbReference type="PROSITE" id="PS51779"/>
    </source>
</evidence>
<evidence type="ECO:0000256" key="7">
    <source>
        <dbReference type="ARBA" id="ARBA00023237"/>
    </source>
</evidence>
<feature type="domain" description="POTRA" evidence="10">
    <location>
        <begin position="357"/>
        <end position="431"/>
    </location>
</feature>
<evidence type="ECO:0000256" key="5">
    <source>
        <dbReference type="ARBA" id="ARBA00022737"/>
    </source>
</evidence>
<evidence type="ECO:0000256" key="3">
    <source>
        <dbReference type="ARBA" id="ARBA00022692"/>
    </source>
</evidence>
<comment type="caution">
    <text evidence="11">The sequence shown here is derived from an EMBL/GenBank/DDBJ whole genome shotgun (WGS) entry which is preliminary data.</text>
</comment>
<keyword evidence="3 8" id="KW-0812">Transmembrane</keyword>
<feature type="signal peptide" evidence="8">
    <location>
        <begin position="1"/>
        <end position="28"/>
    </location>
</feature>
<evidence type="ECO:0000256" key="9">
    <source>
        <dbReference type="NCBIfam" id="TIGR03303"/>
    </source>
</evidence>
<feature type="domain" description="POTRA" evidence="10">
    <location>
        <begin position="276"/>
        <end position="354"/>
    </location>
</feature>
<dbReference type="RefSeq" id="WP_009143078.1">
    <property type="nucleotide sequence ID" value="NZ_GL830979.1"/>
</dbReference>
<comment type="similarity">
    <text evidence="8">Belongs to the BamA family.</text>
</comment>
<dbReference type="Pfam" id="PF01103">
    <property type="entry name" value="Omp85"/>
    <property type="match status" value="1"/>
</dbReference>
<dbReference type="InterPro" id="IPR034746">
    <property type="entry name" value="POTRA"/>
</dbReference>
<dbReference type="GO" id="GO:0009279">
    <property type="term" value="C:cell outer membrane"/>
    <property type="evidence" value="ECO:0007669"/>
    <property type="project" value="UniProtKB-SubCell"/>
</dbReference>
<sequence length="807" mass="89952" precursor="true">MKFKAKKPLALALTAIVGSLMFVPLSFAADDSSFVIDNIQVRGLNRVTVGAVLLAMPVRQGDVMNAENSALTMRRLYETGNFDDISLSREGNTVIVNVKERPTIGNIEFAGNSQLSESALRPVIEQQGLKAGEALNVQTLSQIQKSLEDFYHSAGMYQAKVKPVLTYLPRNRVDIKLEFTEGVSAEIEQINIVGNKSFDEDVLLAQMQLRDDVPWWNFLANRRYESQKFSADLESLRSYYMDRGYVRFKIDDTSVEMTPDRKGLYLTIAVTEGEQYTVGKTSLRGDTLKYGEQMKELLNFEEGEVYSAAKVASVEKALSDYLGKYGYAYSRVRAFPTFDDENKVVNLDFNVEPGSRVYVSQINITGNTSTDDTVIRRELRQMDGTWLSNEAVDLSEARLNRTGFFETVELDTKRAGNTPDTVNLDVKVKEQPTGSISGGIGYGTNSGMLLQAGISQNNVFGWGSRASIMAYDNDYRQHIELGYTDPYFTVDRISLGGRAYYDKFEGDNADVVSYDNETVGIEITSGYPLNETMSVSYSVGFEQNKIDNTGDNFIQSQVFWRDYSDNAMDDSGTFNNFTASFGFSRNNLDRSVFPTKGSRQSFSAFATVPGSDLQYYKLSAETAHYFPLDSERNFVFTIRGRVAFGDGYGTINGHDQRLPFFNNFYLGGNDWLRGFDNNSIGPKAVYPGSGDSDTSVGGNALYAGTVEISVPTPFISEAYKRQVRTSFFLDVGALWDTREDDYKDYMRENNIGGGGFSSDNDKMRASVGVSLNWMSPIGPLVFSLAKPIKDYSGDDSQTFNFNIGGRF</sequence>
<evidence type="ECO:0000313" key="12">
    <source>
        <dbReference type="Proteomes" id="UP000018458"/>
    </source>
</evidence>
<dbReference type="PROSITE" id="PS51779">
    <property type="entry name" value="POTRA"/>
    <property type="match status" value="5"/>
</dbReference>
<keyword evidence="4 8" id="KW-0732">Signal</keyword>
<dbReference type="GO" id="GO:0051205">
    <property type="term" value="P:protein insertion into membrane"/>
    <property type="evidence" value="ECO:0007669"/>
    <property type="project" value="UniProtKB-UniRule"/>
</dbReference>
<protein>
    <recommendedName>
        <fullName evidence="8 9">Outer membrane protein assembly factor BamA</fullName>
    </recommendedName>
</protein>
<dbReference type="PIRSF" id="PIRSF006076">
    <property type="entry name" value="OM_assembly_OMP85"/>
    <property type="match status" value="1"/>
</dbReference>
<keyword evidence="12" id="KW-1185">Reference proteome</keyword>
<keyword evidence="2 8" id="KW-1134">Transmembrane beta strand</keyword>
<keyword evidence="5 8" id="KW-0677">Repeat</keyword>
<accession>E8LJJ0</accession>